<evidence type="ECO:0000313" key="2">
    <source>
        <dbReference type="Proteomes" id="UP000318815"/>
    </source>
</evidence>
<gene>
    <name evidence="1" type="ORF">FEF09_06915</name>
</gene>
<name>A0A5C6LUX4_9BACT</name>
<sequence length="197" mass="21687">MLDSLTPGITKGLATPLMLAADQTNRILFKKAGTDSLLLDTVLNPAPGQKIPLKLAYSTELGIRSFITASEGNIPADSAVFFLFNQLPVELQADDVNVDAILFRFNGTDYVDAGVSWTNLEKNKLHPDQKKIAVVEDETPIRYIIRLKDRSTGEFLPDGLGLADVSLSYLPGQRQIVSVKGRLTRGKWRFYSEAAAY</sequence>
<accession>A0A5C6LUX4</accession>
<dbReference type="AlphaFoldDB" id="A0A5C6LUX4"/>
<proteinExistence type="predicted"/>
<dbReference type="Proteomes" id="UP000318815">
    <property type="component" value="Unassembled WGS sequence"/>
</dbReference>
<dbReference type="OrthoDB" id="643247at2"/>
<dbReference type="EMBL" id="VOHS01000005">
    <property type="protein sequence ID" value="TWW01185.1"/>
    <property type="molecule type" value="Genomic_DNA"/>
</dbReference>
<comment type="caution">
    <text evidence="1">The sequence shown here is derived from an EMBL/GenBank/DDBJ whole genome shotgun (WGS) entry which is preliminary data.</text>
</comment>
<dbReference type="RefSeq" id="WP_146304443.1">
    <property type="nucleotide sequence ID" value="NZ_VOHS01000005.1"/>
</dbReference>
<evidence type="ECO:0000313" key="1">
    <source>
        <dbReference type="EMBL" id="TWW01185.1"/>
    </source>
</evidence>
<protein>
    <submittedName>
        <fullName evidence="1">Uncharacterized protein</fullName>
    </submittedName>
</protein>
<organism evidence="1 2">
    <name type="scientific">Chitinophaga pinensis</name>
    <dbReference type="NCBI Taxonomy" id="79329"/>
    <lineage>
        <taxon>Bacteria</taxon>
        <taxon>Pseudomonadati</taxon>
        <taxon>Bacteroidota</taxon>
        <taxon>Chitinophagia</taxon>
        <taxon>Chitinophagales</taxon>
        <taxon>Chitinophagaceae</taxon>
        <taxon>Chitinophaga</taxon>
    </lineage>
</organism>
<keyword evidence="2" id="KW-1185">Reference proteome</keyword>
<reference evidence="1 2" key="1">
    <citation type="submission" date="2019-08" db="EMBL/GenBank/DDBJ databases">
        <title>Whole genome sequencing of chitin degrading bacteria Chitinophaga pinensis YS16.</title>
        <authorList>
            <person name="Singh R.P."/>
            <person name="Manchanda G."/>
            <person name="Maurya I.K."/>
            <person name="Joshi N.K."/>
            <person name="Srivastava A.K."/>
        </authorList>
    </citation>
    <scope>NUCLEOTIDE SEQUENCE [LARGE SCALE GENOMIC DNA]</scope>
    <source>
        <strain evidence="1 2">YS-16</strain>
    </source>
</reference>